<dbReference type="Gene3D" id="1.10.150.240">
    <property type="entry name" value="Putative phosphatase, domain 2"/>
    <property type="match status" value="1"/>
</dbReference>
<dbReference type="RefSeq" id="WP_054714409.1">
    <property type="nucleotide sequence ID" value="NZ_AZEU01000179.1"/>
</dbReference>
<name>A0A0R1QGC4_9LACO</name>
<dbReference type="Gene3D" id="3.40.50.1000">
    <property type="entry name" value="HAD superfamily/HAD-like"/>
    <property type="match status" value="1"/>
</dbReference>
<dbReference type="GO" id="GO:0003824">
    <property type="term" value="F:catalytic activity"/>
    <property type="evidence" value="ECO:0007669"/>
    <property type="project" value="UniProtKB-ARBA"/>
</dbReference>
<dbReference type="InterPro" id="IPR023198">
    <property type="entry name" value="PGP-like_dom2"/>
</dbReference>
<evidence type="ECO:0000256" key="4">
    <source>
        <dbReference type="ARBA" id="ARBA00022842"/>
    </source>
</evidence>
<keyword evidence="7" id="KW-1185">Reference proteome</keyword>
<gene>
    <name evidence="6" type="ORF">FD01_GL001549</name>
</gene>
<sequence>MIKAVCFDLDGTLVDSEWLYLAGNVHAAQQMGYLLTCEDFLPLVGISDAQFQSQLNRLIDPGQQAEFAQLTQDFVDARIDRPESLAQPGADALLRALKLQQIKLALVTTSTAEYTHHMLQNTHWSDVFDVVITREQGRTKPAPDLYLQAMSQLNLPKAHILAVEDSPVGVRSAKAAGLTCVQVQDLAPRSHLADELIDNLFELEKMIHA</sequence>
<evidence type="ECO:0000313" key="6">
    <source>
        <dbReference type="EMBL" id="KRL43855.1"/>
    </source>
</evidence>
<dbReference type="InterPro" id="IPR041492">
    <property type="entry name" value="HAD_2"/>
</dbReference>
<dbReference type="Pfam" id="PF13419">
    <property type="entry name" value="HAD_2"/>
    <property type="match status" value="1"/>
</dbReference>
<dbReference type="Proteomes" id="UP000051790">
    <property type="component" value="Unassembled WGS sequence"/>
</dbReference>
<evidence type="ECO:0008006" key="8">
    <source>
        <dbReference type="Google" id="ProtNLM"/>
    </source>
</evidence>
<organism evidence="6 7">
    <name type="scientific">Lacticaseibacillus manihotivorans DSM 13343 = JCM 12514</name>
    <dbReference type="NCBI Taxonomy" id="1423769"/>
    <lineage>
        <taxon>Bacteria</taxon>
        <taxon>Bacillati</taxon>
        <taxon>Bacillota</taxon>
        <taxon>Bacilli</taxon>
        <taxon>Lactobacillales</taxon>
        <taxon>Lactobacillaceae</taxon>
        <taxon>Lacticaseibacillus</taxon>
    </lineage>
</organism>
<protein>
    <recommendedName>
        <fullName evidence="8">HAD superfamily hydrolase</fullName>
    </recommendedName>
</protein>
<dbReference type="PRINTS" id="PR00413">
    <property type="entry name" value="HADHALOGNASE"/>
</dbReference>
<dbReference type="SFLD" id="SFLDG01129">
    <property type="entry name" value="C1.5:_HAD__Beta-PGM__Phosphata"/>
    <property type="match status" value="1"/>
</dbReference>
<dbReference type="PATRIC" id="fig|1423769.4.peg.1659"/>
<dbReference type="PANTHER" id="PTHR46193">
    <property type="entry name" value="6-PHOSPHOGLUCONATE PHOSPHATASE"/>
    <property type="match status" value="1"/>
</dbReference>
<comment type="cofactor">
    <cofactor evidence="1">
        <name>Mg(2+)</name>
        <dbReference type="ChEBI" id="CHEBI:18420"/>
    </cofactor>
</comment>
<keyword evidence="4" id="KW-0460">Magnesium</keyword>
<comment type="caution">
    <text evidence="6">The sequence shown here is derived from an EMBL/GenBank/DDBJ whole genome shotgun (WGS) entry which is preliminary data.</text>
</comment>
<accession>A0A0R1QGC4</accession>
<reference evidence="6 7" key="1">
    <citation type="journal article" date="2015" name="Genome Announc.">
        <title>Expanding the biotechnology potential of lactobacilli through comparative genomics of 213 strains and associated genera.</title>
        <authorList>
            <person name="Sun Z."/>
            <person name="Harris H.M."/>
            <person name="McCann A."/>
            <person name="Guo C."/>
            <person name="Argimon S."/>
            <person name="Zhang W."/>
            <person name="Yang X."/>
            <person name="Jeffery I.B."/>
            <person name="Cooney J.C."/>
            <person name="Kagawa T.F."/>
            <person name="Liu W."/>
            <person name="Song Y."/>
            <person name="Salvetti E."/>
            <person name="Wrobel A."/>
            <person name="Rasinkangas P."/>
            <person name="Parkhill J."/>
            <person name="Rea M.C."/>
            <person name="O'Sullivan O."/>
            <person name="Ritari J."/>
            <person name="Douillard F.P."/>
            <person name="Paul Ross R."/>
            <person name="Yang R."/>
            <person name="Briner A.E."/>
            <person name="Felis G.E."/>
            <person name="de Vos W.M."/>
            <person name="Barrangou R."/>
            <person name="Klaenhammer T.R."/>
            <person name="Caufield P.W."/>
            <person name="Cui Y."/>
            <person name="Zhang H."/>
            <person name="O'Toole P.W."/>
        </authorList>
    </citation>
    <scope>NUCLEOTIDE SEQUENCE [LARGE SCALE GENOMIC DNA]</scope>
    <source>
        <strain evidence="6 7">DSM 13343</strain>
    </source>
</reference>
<evidence type="ECO:0000256" key="2">
    <source>
        <dbReference type="ARBA" id="ARBA00006171"/>
    </source>
</evidence>
<dbReference type="SFLD" id="SFLDS00003">
    <property type="entry name" value="Haloacid_Dehalogenase"/>
    <property type="match status" value="1"/>
</dbReference>
<evidence type="ECO:0000256" key="1">
    <source>
        <dbReference type="ARBA" id="ARBA00001946"/>
    </source>
</evidence>
<dbReference type="InterPro" id="IPR006439">
    <property type="entry name" value="HAD-SF_hydro_IA"/>
</dbReference>
<keyword evidence="5" id="KW-0119">Carbohydrate metabolism</keyword>
<dbReference type="InterPro" id="IPR023214">
    <property type="entry name" value="HAD_sf"/>
</dbReference>
<dbReference type="AlphaFoldDB" id="A0A0R1QGC4"/>
<evidence type="ECO:0000313" key="7">
    <source>
        <dbReference type="Proteomes" id="UP000051790"/>
    </source>
</evidence>
<evidence type="ECO:0000256" key="5">
    <source>
        <dbReference type="ARBA" id="ARBA00023277"/>
    </source>
</evidence>
<dbReference type="GO" id="GO:0046872">
    <property type="term" value="F:metal ion binding"/>
    <property type="evidence" value="ECO:0007669"/>
    <property type="project" value="UniProtKB-KW"/>
</dbReference>
<dbReference type="InterPro" id="IPR051600">
    <property type="entry name" value="Beta-PGM-like"/>
</dbReference>
<dbReference type="CDD" id="cd07505">
    <property type="entry name" value="HAD_BPGM-like"/>
    <property type="match status" value="1"/>
</dbReference>
<evidence type="ECO:0000256" key="3">
    <source>
        <dbReference type="ARBA" id="ARBA00022723"/>
    </source>
</evidence>
<dbReference type="OrthoDB" id="9797743at2"/>
<dbReference type="SUPFAM" id="SSF56784">
    <property type="entry name" value="HAD-like"/>
    <property type="match status" value="1"/>
</dbReference>
<dbReference type="EMBL" id="AZEU01000179">
    <property type="protein sequence ID" value="KRL43855.1"/>
    <property type="molecule type" value="Genomic_DNA"/>
</dbReference>
<dbReference type="InterPro" id="IPR036412">
    <property type="entry name" value="HAD-like_sf"/>
</dbReference>
<dbReference type="NCBIfam" id="TIGR01509">
    <property type="entry name" value="HAD-SF-IA-v3"/>
    <property type="match status" value="1"/>
</dbReference>
<dbReference type="PANTHER" id="PTHR46193:SF18">
    <property type="entry name" value="HEXITOL PHOSPHATASE B"/>
    <property type="match status" value="1"/>
</dbReference>
<comment type="similarity">
    <text evidence="2">Belongs to the HAD-like hydrolase superfamily. CbbY/CbbZ/Gph/YieH family.</text>
</comment>
<proteinExistence type="inferred from homology"/>
<keyword evidence="3" id="KW-0479">Metal-binding</keyword>